<dbReference type="PROSITE" id="PS51257">
    <property type="entry name" value="PROKAR_LIPOPROTEIN"/>
    <property type="match status" value="1"/>
</dbReference>
<dbReference type="GO" id="GO:0016491">
    <property type="term" value="F:oxidoreductase activity"/>
    <property type="evidence" value="ECO:0007669"/>
    <property type="project" value="UniProtKB-KW"/>
</dbReference>
<dbReference type="SUPFAM" id="SSF51905">
    <property type="entry name" value="FAD/NAD(P)-binding domain"/>
    <property type="match status" value="1"/>
</dbReference>
<dbReference type="Gene3D" id="3.30.9.10">
    <property type="entry name" value="D-Amino Acid Oxidase, subunit A, domain 2"/>
    <property type="match status" value="1"/>
</dbReference>
<evidence type="ECO:0000313" key="3">
    <source>
        <dbReference type="EMBL" id="KAB2390026.1"/>
    </source>
</evidence>
<organism evidence="3 4">
    <name type="scientific">Actinomadura montaniterrae</name>
    <dbReference type="NCBI Taxonomy" id="1803903"/>
    <lineage>
        <taxon>Bacteria</taxon>
        <taxon>Bacillati</taxon>
        <taxon>Actinomycetota</taxon>
        <taxon>Actinomycetes</taxon>
        <taxon>Streptosporangiales</taxon>
        <taxon>Thermomonosporaceae</taxon>
        <taxon>Actinomadura</taxon>
    </lineage>
</organism>
<evidence type="ECO:0000313" key="4">
    <source>
        <dbReference type="Proteomes" id="UP000483004"/>
    </source>
</evidence>
<dbReference type="InterPro" id="IPR036188">
    <property type="entry name" value="FAD/NAD-bd_sf"/>
</dbReference>
<dbReference type="EMBL" id="WBMR01000002">
    <property type="protein sequence ID" value="KAB2390026.1"/>
    <property type="molecule type" value="Genomic_DNA"/>
</dbReference>
<dbReference type="PANTHER" id="PTHR13847:SF289">
    <property type="entry name" value="GLYCINE OXIDASE"/>
    <property type="match status" value="1"/>
</dbReference>
<dbReference type="Gene3D" id="3.50.50.60">
    <property type="entry name" value="FAD/NAD(P)-binding domain"/>
    <property type="match status" value="2"/>
</dbReference>
<feature type="domain" description="FAD dependent oxidoreductase" evidence="2">
    <location>
        <begin position="14"/>
        <end position="403"/>
    </location>
</feature>
<accession>A0A6L3W5A8</accession>
<dbReference type="AlphaFoldDB" id="A0A6L3W5A8"/>
<dbReference type="Pfam" id="PF01266">
    <property type="entry name" value="DAO"/>
    <property type="match status" value="1"/>
</dbReference>
<protein>
    <submittedName>
        <fullName evidence="3">FAD-binding oxidoreductase</fullName>
    </submittedName>
</protein>
<sequence>MRLAGRGGRMTPRRVVVVGAGMVGLSCAWSLQDYGVEVEVLDKGRVGRGASWGNAGYVAPSLTVPLPEPSMLRFGLRAVLDPGSPVRLPVRADTELVRFLVRLVRHCTGRRWSRAMDGYRMLNAQIFDAFDAQRQAGVDAPLREAAVLAAFTEAGQAAGLLHELEGVASAGQQIEVGLLTGAQARAMEPNLSREIALAVRIDGQRYLDPGAYTAALADQVRARNGKITENVTVTGVDRHAGRVRVRCADGHRDADAVILACGAWLPDLASDHGVRVPQYGGRGYSFTVPLRRRLQGPLYFPAARAALAPRGASAARVTSIMEFQRPDAPPDRRALAATLRAVRPLLEGAEWRSVTDPWVGARPLTADGIPLVGPSATDGVYIAGGHGMWGVTLGPLTGRLLAEHIATGTTPAPLAWLDPLRKSH</sequence>
<dbReference type="Proteomes" id="UP000483004">
    <property type="component" value="Unassembled WGS sequence"/>
</dbReference>
<evidence type="ECO:0000259" key="2">
    <source>
        <dbReference type="Pfam" id="PF01266"/>
    </source>
</evidence>
<keyword evidence="4" id="KW-1185">Reference proteome</keyword>
<reference evidence="3 4" key="1">
    <citation type="submission" date="2019-09" db="EMBL/GenBank/DDBJ databases">
        <title>Actinomadura physcomitrii sp. nov., a novel actinomycete isolated from moss [Physcomitrium sphaericum (Ludw) Fuernr].</title>
        <authorList>
            <person name="Liu C."/>
            <person name="Zhuang X."/>
        </authorList>
    </citation>
    <scope>NUCLEOTIDE SEQUENCE [LARGE SCALE GENOMIC DNA]</scope>
    <source>
        <strain evidence="3 4">CYP1-1B</strain>
    </source>
</reference>
<keyword evidence="1" id="KW-0560">Oxidoreductase</keyword>
<proteinExistence type="predicted"/>
<dbReference type="InterPro" id="IPR006076">
    <property type="entry name" value="FAD-dep_OxRdtase"/>
</dbReference>
<gene>
    <name evidence="3" type="ORF">F9B16_01925</name>
</gene>
<dbReference type="GO" id="GO:0005737">
    <property type="term" value="C:cytoplasm"/>
    <property type="evidence" value="ECO:0007669"/>
    <property type="project" value="TreeGrafter"/>
</dbReference>
<comment type="caution">
    <text evidence="3">The sequence shown here is derived from an EMBL/GenBank/DDBJ whole genome shotgun (WGS) entry which is preliminary data.</text>
</comment>
<evidence type="ECO:0000256" key="1">
    <source>
        <dbReference type="ARBA" id="ARBA00023002"/>
    </source>
</evidence>
<name>A0A6L3W5A8_9ACTN</name>
<dbReference type="OrthoDB" id="9806257at2"/>
<dbReference type="PANTHER" id="PTHR13847">
    <property type="entry name" value="SARCOSINE DEHYDROGENASE-RELATED"/>
    <property type="match status" value="1"/>
</dbReference>